<dbReference type="InterPro" id="IPR051534">
    <property type="entry name" value="CBASS_pafABC_assoc_protein"/>
</dbReference>
<dbReference type="EMBL" id="AVPE01000024">
    <property type="protein sequence ID" value="KGX89296.1"/>
    <property type="molecule type" value="Genomic_DNA"/>
</dbReference>
<evidence type="ECO:0000313" key="3">
    <source>
        <dbReference type="EMBL" id="KGX89296.1"/>
    </source>
</evidence>
<dbReference type="Pfam" id="PF08279">
    <property type="entry name" value="HTH_11"/>
    <property type="match status" value="1"/>
</dbReference>
<keyword evidence="4" id="KW-1185">Reference proteome</keyword>
<dbReference type="InterPro" id="IPR013196">
    <property type="entry name" value="HTH_11"/>
</dbReference>
<name>A0A0A5G829_9BACI</name>
<proteinExistence type="predicted"/>
<dbReference type="STRING" id="1385510.GCA_000425205_03599"/>
<evidence type="ECO:0000259" key="1">
    <source>
        <dbReference type="Pfam" id="PF08279"/>
    </source>
</evidence>
<dbReference type="PANTHER" id="PTHR34580">
    <property type="match status" value="1"/>
</dbReference>
<dbReference type="PROSITE" id="PS52050">
    <property type="entry name" value="WYL"/>
    <property type="match status" value="1"/>
</dbReference>
<dbReference type="SUPFAM" id="SSF46785">
    <property type="entry name" value="Winged helix' DNA-binding domain"/>
    <property type="match status" value="1"/>
</dbReference>
<dbReference type="PANTHER" id="PTHR34580:SF3">
    <property type="entry name" value="PROTEIN PAFB"/>
    <property type="match status" value="1"/>
</dbReference>
<feature type="domain" description="WYL" evidence="2">
    <location>
        <begin position="139"/>
        <end position="207"/>
    </location>
</feature>
<evidence type="ECO:0000259" key="2">
    <source>
        <dbReference type="Pfam" id="PF13280"/>
    </source>
</evidence>
<comment type="caution">
    <text evidence="3">The sequence shown here is derived from an EMBL/GenBank/DDBJ whole genome shotgun (WGS) entry which is preliminary data.</text>
</comment>
<dbReference type="RefSeq" id="WP_026801771.1">
    <property type="nucleotide sequence ID" value="NZ_AULI01000024.1"/>
</dbReference>
<dbReference type="Gene3D" id="1.10.10.10">
    <property type="entry name" value="Winged helix-like DNA-binding domain superfamily/Winged helix DNA-binding domain"/>
    <property type="match status" value="1"/>
</dbReference>
<dbReference type="AlphaFoldDB" id="A0A0A5G829"/>
<protein>
    <submittedName>
        <fullName evidence="3">DeoR faimly transcriptional regulator</fullName>
    </submittedName>
</protein>
<dbReference type="InterPro" id="IPR036390">
    <property type="entry name" value="WH_DNA-bd_sf"/>
</dbReference>
<dbReference type="OrthoDB" id="9767131at2"/>
<dbReference type="eggNOG" id="COG2378">
    <property type="taxonomic scope" value="Bacteria"/>
</dbReference>
<organism evidence="3 4">
    <name type="scientific">Pontibacillus halophilus JSM 076056 = DSM 19796</name>
    <dbReference type="NCBI Taxonomy" id="1385510"/>
    <lineage>
        <taxon>Bacteria</taxon>
        <taxon>Bacillati</taxon>
        <taxon>Bacillota</taxon>
        <taxon>Bacilli</taxon>
        <taxon>Bacillales</taxon>
        <taxon>Bacillaceae</taxon>
        <taxon>Pontibacillus</taxon>
    </lineage>
</organism>
<dbReference type="InterPro" id="IPR036388">
    <property type="entry name" value="WH-like_DNA-bd_sf"/>
</dbReference>
<dbReference type="Pfam" id="PF13280">
    <property type="entry name" value="WYL"/>
    <property type="match status" value="1"/>
</dbReference>
<dbReference type="Proteomes" id="UP000030528">
    <property type="component" value="Unassembled WGS sequence"/>
</dbReference>
<sequence length="320" mass="37217">MAKMDNLLAILWMLRSGNKVTAKDISDKLEMNIRTVYRYVDTLSTSGVPIIAEPGHNGGYSLLNDFIEAPLFFDFEEQASLYHAAVFAEEAGYYGDEALNRAISKLAHYQNQEQQMKVNHHVESLEIISGFSSLSKEPFLRELEQAVADGSAVYIRYYKRNKEESEDRLVDPYRVIYWNKKWYLIGYCHLREDIRSFRINRIQSLTVSEHTFTPPINFSARNYFMRNLLPTMNEEEGVISLVVKGSTRALDDLCQHWFLEHYLQERNSDQAVFLLNQEVLDTYLPYLLFPYGKSIVVIEPTSLKARCVEVLTDLINFYEE</sequence>
<evidence type="ECO:0000313" key="4">
    <source>
        <dbReference type="Proteomes" id="UP000030528"/>
    </source>
</evidence>
<reference evidence="3 4" key="1">
    <citation type="submission" date="2013-08" db="EMBL/GenBank/DDBJ databases">
        <authorList>
            <person name="Huang J."/>
            <person name="Wang G."/>
        </authorList>
    </citation>
    <scope>NUCLEOTIDE SEQUENCE [LARGE SCALE GENOMIC DNA]</scope>
    <source>
        <strain evidence="3 4">JSM 076056</strain>
    </source>
</reference>
<gene>
    <name evidence="3" type="ORF">N781_09365</name>
</gene>
<dbReference type="InterPro" id="IPR026881">
    <property type="entry name" value="WYL_dom"/>
</dbReference>
<feature type="domain" description="Helix-turn-helix type 11" evidence="1">
    <location>
        <begin position="7"/>
        <end position="60"/>
    </location>
</feature>
<accession>A0A0A5G829</accession>